<dbReference type="InterPro" id="IPR000183">
    <property type="entry name" value="Orn/DAP/Arg_de-COase"/>
</dbReference>
<dbReference type="GO" id="GO:0033387">
    <property type="term" value="P:putrescine biosynthetic process from arginine, via ornithine"/>
    <property type="evidence" value="ECO:0007669"/>
    <property type="project" value="TreeGrafter"/>
</dbReference>
<feature type="non-terminal residue" evidence="16">
    <location>
        <position position="1"/>
    </location>
</feature>
<organism evidence="16 17">
    <name type="scientific">Conger conger</name>
    <name type="common">Conger eel</name>
    <name type="synonym">Muraena conger</name>
    <dbReference type="NCBI Taxonomy" id="82655"/>
    <lineage>
        <taxon>Eukaryota</taxon>
        <taxon>Metazoa</taxon>
        <taxon>Chordata</taxon>
        <taxon>Craniata</taxon>
        <taxon>Vertebrata</taxon>
        <taxon>Euteleostomi</taxon>
        <taxon>Actinopterygii</taxon>
        <taxon>Neopterygii</taxon>
        <taxon>Teleostei</taxon>
        <taxon>Anguilliformes</taxon>
        <taxon>Congridae</taxon>
        <taxon>Conger</taxon>
    </lineage>
</organism>
<comment type="function">
    <text evidence="10">Catalyzes the first and rate-limiting step of polyamine biosynthesis that converts ornithine into putrescine, which is the precursor for the polyamines, spermidine and spermine. Polyamines are essential for cell proliferation and are implicated in cellular processes, ranging from DNA replication to apoptosis.</text>
</comment>
<evidence type="ECO:0000256" key="5">
    <source>
        <dbReference type="ARBA" id="ARBA00022898"/>
    </source>
</evidence>
<accession>A0A9Q1HMC1</accession>
<evidence type="ECO:0000256" key="11">
    <source>
        <dbReference type="ARBA" id="ARBA00049127"/>
    </source>
</evidence>
<evidence type="ECO:0000256" key="10">
    <source>
        <dbReference type="ARBA" id="ARBA00037173"/>
    </source>
</evidence>
<evidence type="ECO:0000256" key="4">
    <source>
        <dbReference type="ARBA" id="ARBA00022793"/>
    </source>
</evidence>
<feature type="domain" description="Orn/DAP/Arg decarboxylase 2 N-terminal" evidence="15">
    <location>
        <begin position="100"/>
        <end position="334"/>
    </location>
</feature>
<dbReference type="FunFam" id="2.40.37.10:FF:000005">
    <property type="entry name" value="Ornithine decarboxylase"/>
    <property type="match status" value="1"/>
</dbReference>
<dbReference type="InterPro" id="IPR022644">
    <property type="entry name" value="De-COase2_N"/>
</dbReference>
<evidence type="ECO:0000256" key="1">
    <source>
        <dbReference type="ARBA" id="ARBA00001933"/>
    </source>
</evidence>
<dbReference type="InterPro" id="IPR029066">
    <property type="entry name" value="PLP-binding_barrel"/>
</dbReference>
<evidence type="ECO:0000256" key="6">
    <source>
        <dbReference type="ARBA" id="ARBA00023115"/>
    </source>
</evidence>
<evidence type="ECO:0000313" key="16">
    <source>
        <dbReference type="EMBL" id="KAJ8247252.1"/>
    </source>
</evidence>
<comment type="caution">
    <text evidence="16">The sequence shown here is derived from an EMBL/GenBank/DDBJ whole genome shotgun (WGS) entry which is preliminary data.</text>
</comment>
<comment type="similarity">
    <text evidence="2 13">Belongs to the Orn/Lys/Arg decarboxylase class-II family.</text>
</comment>
<evidence type="ECO:0000256" key="9">
    <source>
        <dbReference type="ARBA" id="ARBA00034138"/>
    </source>
</evidence>
<dbReference type="EC" id="4.1.1.17" evidence="9"/>
<evidence type="ECO:0000256" key="2">
    <source>
        <dbReference type="ARBA" id="ARBA00008872"/>
    </source>
</evidence>
<dbReference type="InterPro" id="IPR022643">
    <property type="entry name" value="De-COase2_C"/>
</dbReference>
<dbReference type="PROSITE" id="PS00879">
    <property type="entry name" value="ODR_DC_2_2"/>
    <property type="match status" value="1"/>
</dbReference>
<dbReference type="Proteomes" id="UP001152803">
    <property type="component" value="Unassembled WGS sequence"/>
</dbReference>
<dbReference type="InterPro" id="IPR002433">
    <property type="entry name" value="Orn_de-COase"/>
</dbReference>
<dbReference type="AlphaFoldDB" id="A0A9Q1HMC1"/>
<name>A0A9Q1HMC1_CONCO</name>
<dbReference type="PANTHER" id="PTHR11482:SF42">
    <property type="entry name" value="ORNITHINE DECARBOXYLASE"/>
    <property type="match status" value="1"/>
</dbReference>
<dbReference type="Pfam" id="PF02784">
    <property type="entry name" value="Orn_Arg_deC_N"/>
    <property type="match status" value="1"/>
</dbReference>
<comment type="pathway">
    <text evidence="8">Amine and polyamine biosynthesis; putrescine biosynthesis via L-ornithine pathway; putrescine from L-ornithine: step 1/1.</text>
</comment>
<proteinExistence type="inferred from homology"/>
<dbReference type="Gene3D" id="2.40.37.10">
    <property type="entry name" value="Lyase, Ornithine Decarboxylase, Chain A, domain 1"/>
    <property type="match status" value="1"/>
</dbReference>
<dbReference type="Gene3D" id="3.20.20.10">
    <property type="entry name" value="Alanine racemase"/>
    <property type="match status" value="1"/>
</dbReference>
<reference evidence="16" key="1">
    <citation type="journal article" date="2023" name="Science">
        <title>Genome structures resolve the early diversification of teleost fishes.</title>
        <authorList>
            <person name="Parey E."/>
            <person name="Louis A."/>
            <person name="Montfort J."/>
            <person name="Bouchez O."/>
            <person name="Roques C."/>
            <person name="Iampietro C."/>
            <person name="Lluch J."/>
            <person name="Castinel A."/>
            <person name="Donnadieu C."/>
            <person name="Desvignes T."/>
            <person name="Floi Bucao C."/>
            <person name="Jouanno E."/>
            <person name="Wen M."/>
            <person name="Mejri S."/>
            <person name="Dirks R."/>
            <person name="Jansen H."/>
            <person name="Henkel C."/>
            <person name="Chen W.J."/>
            <person name="Zahm M."/>
            <person name="Cabau C."/>
            <person name="Klopp C."/>
            <person name="Thompson A.W."/>
            <person name="Robinson-Rechavi M."/>
            <person name="Braasch I."/>
            <person name="Lecointre G."/>
            <person name="Bobe J."/>
            <person name="Postlethwait J.H."/>
            <person name="Berthelot C."/>
            <person name="Roest Crollius H."/>
            <person name="Guiguen Y."/>
        </authorList>
    </citation>
    <scope>NUCLEOTIDE SEQUENCE</scope>
    <source>
        <strain evidence="16">Concon-B</strain>
    </source>
</reference>
<sequence>SLTAGNSTIVTVRAQLVRSGQDNTFYFQVSHLIDILFVDSFQGPCLKRKRRADETMSAFTPEDFGFAFLEDGATVQDVIEQRISELSKTDAREAFYVADLGQVVRRYLRWVRFMPRVTPFYAVKCNDSRPLVLALAALGTGFDCASEYEVELVKSLGVDTSRIIYANTCKQPSHLKHATAQGIQMMTFDDEGELLKIAKCYKDAKLVLRIETDDSDSMFPLSNKFGATVEMGKFLLKRAKERALDVIGVSFHVGSACKNPKAYTKAIADARILFDKGAELGCNMTLLDIGGGFPGYDIPDFVFKEFAAEINPTLDKYFPASSGVRIISEPGRYFPSTVYTLAVNIIGKKVAAISEKEKQDGDGEDVHKNRMMYYVNDGIHGSFKFVLFPNALVLPNPCQKRQLNERTYSSTIFGQTCDGHDLIMEDFQLPELREGEWLLFHNMGAYTITTSTTFNGFQKPDIHYVMSRSMWQHIEEISAAKGLYAPEEEASEEPEICSFLKPGPARKLYEQYAKQAVPRIIEVMELQRKREMQDRV</sequence>
<evidence type="ECO:0000259" key="15">
    <source>
        <dbReference type="Pfam" id="PF02784"/>
    </source>
</evidence>
<evidence type="ECO:0000256" key="3">
    <source>
        <dbReference type="ARBA" id="ARBA00022553"/>
    </source>
</evidence>
<dbReference type="PROSITE" id="PS00878">
    <property type="entry name" value="ODR_DC_2_1"/>
    <property type="match status" value="1"/>
</dbReference>
<dbReference type="SUPFAM" id="SSF50621">
    <property type="entry name" value="Alanine racemase C-terminal domain-like"/>
    <property type="match status" value="1"/>
</dbReference>
<comment type="cofactor">
    <cofactor evidence="1 12">
        <name>pyridoxal 5'-phosphate</name>
        <dbReference type="ChEBI" id="CHEBI:597326"/>
    </cofactor>
</comment>
<keyword evidence="5 12" id="KW-0663">Pyridoxal phosphate</keyword>
<dbReference type="Pfam" id="PF00278">
    <property type="entry name" value="Orn_DAP_Arg_deC"/>
    <property type="match status" value="1"/>
</dbReference>
<dbReference type="InterPro" id="IPR022653">
    <property type="entry name" value="De-COase2_pyr-phos_BS"/>
</dbReference>
<dbReference type="GO" id="GO:0004586">
    <property type="term" value="F:ornithine decarboxylase activity"/>
    <property type="evidence" value="ECO:0007669"/>
    <property type="project" value="UniProtKB-EC"/>
</dbReference>
<keyword evidence="7" id="KW-0456">Lyase</keyword>
<dbReference type="CDD" id="cd00622">
    <property type="entry name" value="PLPDE_III_ODC"/>
    <property type="match status" value="1"/>
</dbReference>
<evidence type="ECO:0000256" key="13">
    <source>
        <dbReference type="RuleBase" id="RU003737"/>
    </source>
</evidence>
<keyword evidence="6" id="KW-0620">Polyamine biosynthesis</keyword>
<dbReference type="PRINTS" id="PR01179">
    <property type="entry name" value="ODADCRBXLASE"/>
</dbReference>
<protein>
    <recommendedName>
        <fullName evidence="9">ornithine decarboxylase</fullName>
        <ecNumber evidence="9">4.1.1.17</ecNumber>
    </recommendedName>
</protein>
<feature type="modified residue" description="N6-(pyridoxal phosphate)lysine" evidence="12">
    <location>
        <position position="124"/>
    </location>
</feature>
<comment type="catalytic activity">
    <reaction evidence="11">
        <text>L-ornithine + H(+) = putrescine + CO2</text>
        <dbReference type="Rhea" id="RHEA:22964"/>
        <dbReference type="ChEBI" id="CHEBI:15378"/>
        <dbReference type="ChEBI" id="CHEBI:16526"/>
        <dbReference type="ChEBI" id="CHEBI:46911"/>
        <dbReference type="ChEBI" id="CHEBI:326268"/>
        <dbReference type="EC" id="4.1.1.17"/>
    </reaction>
</comment>
<dbReference type="PANTHER" id="PTHR11482">
    <property type="entry name" value="ARGININE/DIAMINOPIMELATE/ORNITHINE DECARBOXYLASE"/>
    <property type="match status" value="1"/>
</dbReference>
<feature type="active site" description="Proton donor" evidence="12">
    <location>
        <position position="417"/>
    </location>
</feature>
<dbReference type="GO" id="GO:0005737">
    <property type="term" value="C:cytoplasm"/>
    <property type="evidence" value="ECO:0007669"/>
    <property type="project" value="TreeGrafter"/>
</dbReference>
<dbReference type="EMBL" id="JAFJMO010000416">
    <property type="protein sequence ID" value="KAJ8247252.1"/>
    <property type="molecule type" value="Genomic_DNA"/>
</dbReference>
<evidence type="ECO:0000256" key="8">
    <source>
        <dbReference type="ARBA" id="ARBA00034115"/>
    </source>
</evidence>
<keyword evidence="3" id="KW-0597">Phosphoprotein</keyword>
<dbReference type="InterPro" id="IPR009006">
    <property type="entry name" value="Ala_racemase/Decarboxylase_C"/>
</dbReference>
<dbReference type="PRINTS" id="PR01182">
    <property type="entry name" value="ORNDCRBXLASE"/>
</dbReference>
<dbReference type="SUPFAM" id="SSF51419">
    <property type="entry name" value="PLP-binding barrel"/>
    <property type="match status" value="1"/>
</dbReference>
<evidence type="ECO:0000256" key="12">
    <source>
        <dbReference type="PIRSR" id="PIRSR600183-50"/>
    </source>
</evidence>
<dbReference type="FunFam" id="3.20.20.10:FF:000005">
    <property type="entry name" value="Ornithine decarboxylase"/>
    <property type="match status" value="1"/>
</dbReference>
<gene>
    <name evidence="16" type="ORF">COCON_G00234230</name>
</gene>
<evidence type="ECO:0000259" key="14">
    <source>
        <dbReference type="Pfam" id="PF00278"/>
    </source>
</evidence>
<dbReference type="OrthoDB" id="5034579at2759"/>
<evidence type="ECO:0000256" key="7">
    <source>
        <dbReference type="ARBA" id="ARBA00023239"/>
    </source>
</evidence>
<evidence type="ECO:0000313" key="17">
    <source>
        <dbReference type="Proteomes" id="UP001152803"/>
    </source>
</evidence>
<feature type="domain" description="Orn/DAP/Arg decarboxylase 2 C-terminal" evidence="14">
    <location>
        <begin position="96"/>
        <end position="444"/>
    </location>
</feature>
<keyword evidence="4" id="KW-0210">Decarboxylase</keyword>
<dbReference type="InterPro" id="IPR022657">
    <property type="entry name" value="De-COase2_CS"/>
</dbReference>
<keyword evidence="17" id="KW-1185">Reference proteome</keyword>